<dbReference type="EMBL" id="BQNB010008860">
    <property type="protein sequence ID" value="GJS55308.1"/>
    <property type="molecule type" value="Genomic_DNA"/>
</dbReference>
<proteinExistence type="predicted"/>
<name>A0ABQ4WR68_9ASTR</name>
<organism evidence="2 3">
    <name type="scientific">Tanacetum coccineum</name>
    <dbReference type="NCBI Taxonomy" id="301880"/>
    <lineage>
        <taxon>Eukaryota</taxon>
        <taxon>Viridiplantae</taxon>
        <taxon>Streptophyta</taxon>
        <taxon>Embryophyta</taxon>
        <taxon>Tracheophyta</taxon>
        <taxon>Spermatophyta</taxon>
        <taxon>Magnoliopsida</taxon>
        <taxon>eudicotyledons</taxon>
        <taxon>Gunneridae</taxon>
        <taxon>Pentapetalae</taxon>
        <taxon>asterids</taxon>
        <taxon>campanulids</taxon>
        <taxon>Asterales</taxon>
        <taxon>Asteraceae</taxon>
        <taxon>Asteroideae</taxon>
        <taxon>Anthemideae</taxon>
        <taxon>Anthemidinae</taxon>
        <taxon>Tanacetum</taxon>
    </lineage>
</organism>
<keyword evidence="1" id="KW-0175">Coiled coil</keyword>
<gene>
    <name evidence="2" type="ORF">Tco_0628670</name>
</gene>
<dbReference type="Proteomes" id="UP001151760">
    <property type="component" value="Unassembled WGS sequence"/>
</dbReference>
<evidence type="ECO:0000313" key="3">
    <source>
        <dbReference type="Proteomes" id="UP001151760"/>
    </source>
</evidence>
<comment type="caution">
    <text evidence="2">The sequence shown here is derived from an EMBL/GenBank/DDBJ whole genome shotgun (WGS) entry which is preliminary data.</text>
</comment>
<accession>A0ABQ4WR68</accession>
<evidence type="ECO:0000256" key="1">
    <source>
        <dbReference type="SAM" id="Coils"/>
    </source>
</evidence>
<keyword evidence="3" id="KW-1185">Reference proteome</keyword>
<protein>
    <submittedName>
        <fullName evidence="2">Uncharacterized protein</fullName>
    </submittedName>
</protein>
<reference evidence="2" key="2">
    <citation type="submission" date="2022-01" db="EMBL/GenBank/DDBJ databases">
        <authorList>
            <person name="Yamashiro T."/>
            <person name="Shiraishi A."/>
            <person name="Satake H."/>
            <person name="Nakayama K."/>
        </authorList>
    </citation>
    <scope>NUCLEOTIDE SEQUENCE</scope>
</reference>
<evidence type="ECO:0000313" key="2">
    <source>
        <dbReference type="EMBL" id="GJS55308.1"/>
    </source>
</evidence>
<sequence length="87" mass="9423">MAELVSSLEAAKDAHVIDEGDQAVSAPIQAPPPPPAAAKTMLQRMARLEEDVHEIRGALAEQRKVIGAMARDFSRFTVWAANALHSY</sequence>
<feature type="coiled-coil region" evidence="1">
    <location>
        <begin position="38"/>
        <end position="65"/>
    </location>
</feature>
<reference evidence="2" key="1">
    <citation type="journal article" date="2022" name="Int. J. Mol. Sci.">
        <title>Draft Genome of Tanacetum Coccineum: Genomic Comparison of Closely Related Tanacetum-Family Plants.</title>
        <authorList>
            <person name="Yamashiro T."/>
            <person name="Shiraishi A."/>
            <person name="Nakayama K."/>
            <person name="Satake H."/>
        </authorList>
    </citation>
    <scope>NUCLEOTIDE SEQUENCE</scope>
</reference>